<dbReference type="Proteomes" id="UP001268036">
    <property type="component" value="Unassembled WGS sequence"/>
</dbReference>
<name>A0AAJ2BGT7_9PSED</name>
<evidence type="ECO:0000313" key="1">
    <source>
        <dbReference type="EMBL" id="MDR6234018.1"/>
    </source>
</evidence>
<comment type="caution">
    <text evidence="1">The sequence shown here is derived from an EMBL/GenBank/DDBJ whole genome shotgun (WGS) entry which is preliminary data.</text>
</comment>
<protein>
    <submittedName>
        <fullName evidence="1">Uncharacterized protein</fullName>
    </submittedName>
</protein>
<organism evidence="1 2">
    <name type="scientific">Pseudomonas oryzihabitans</name>
    <dbReference type="NCBI Taxonomy" id="47885"/>
    <lineage>
        <taxon>Bacteria</taxon>
        <taxon>Pseudomonadati</taxon>
        <taxon>Pseudomonadota</taxon>
        <taxon>Gammaproteobacteria</taxon>
        <taxon>Pseudomonadales</taxon>
        <taxon>Pseudomonadaceae</taxon>
        <taxon>Pseudomonas</taxon>
    </lineage>
</organism>
<evidence type="ECO:0000313" key="2">
    <source>
        <dbReference type="Proteomes" id="UP001268036"/>
    </source>
</evidence>
<dbReference type="RefSeq" id="WP_309757406.1">
    <property type="nucleotide sequence ID" value="NZ_JAVJAF010000001.1"/>
</dbReference>
<reference evidence="1" key="1">
    <citation type="submission" date="2023-08" db="EMBL/GenBank/DDBJ databases">
        <title>Functional and genomic diversity of the sorghum phyllosphere microbiome.</title>
        <authorList>
            <person name="Shade A."/>
        </authorList>
    </citation>
    <scope>NUCLEOTIDE SEQUENCE</scope>
    <source>
        <strain evidence="1">SORGH_AS_0201</strain>
    </source>
</reference>
<gene>
    <name evidence="1" type="ORF">QE440_001759</name>
</gene>
<proteinExistence type="predicted"/>
<dbReference type="EMBL" id="JAVJAF010000001">
    <property type="protein sequence ID" value="MDR6234018.1"/>
    <property type="molecule type" value="Genomic_DNA"/>
</dbReference>
<accession>A0AAJ2BGT7</accession>
<sequence length="98" mass="10319">MTTLATADRSPRQLNLADELLRITFAAANVDDLRDMQGGTLLHQRLTDAGRLLATLDGLSAELAALRLRVAQALNDGQGRLDGVSVPLLLALVGEASA</sequence>
<dbReference type="AlphaFoldDB" id="A0AAJ2BGT7"/>